<dbReference type="Proteomes" id="UP000030765">
    <property type="component" value="Unassembled WGS sequence"/>
</dbReference>
<feature type="compositionally biased region" description="Gly residues" evidence="1">
    <location>
        <begin position="71"/>
        <end position="96"/>
    </location>
</feature>
<dbReference type="AlphaFoldDB" id="A0A084VCL2"/>
<dbReference type="VEuPathDB" id="VectorBase:ASIC002622"/>
<feature type="compositionally biased region" description="Polar residues" evidence="1">
    <location>
        <begin position="43"/>
        <end position="70"/>
    </location>
</feature>
<sequence length="285" mass="29816">MKRDEERARKMWRDIGVAAMQHGPNSLHHHQPAMYGAGVGNGSAATLPNNPHWNQPGYRNSYSLPHPSSQNGGGERNGGGGGGGGVRRGDPGGDPGGRYPHYDIKPLSQAPSFPEISSASYTGNGYHHPAHHHHAPPHLLPPQGGGQQHPHGMKPPRPLSMYELHHNGGGSSPQQLHSLPPNFVPHQQRAPNGRSPSLANGGPNGHHQHGMGPRSPTAYDGGGGGGGGAGRTLLQQPEELVSWKVSPSGLIGSSMARGACRGSGDAGFKIPPRNEKTNSKGLVRS</sequence>
<reference evidence="3" key="2">
    <citation type="submission" date="2020-05" db="UniProtKB">
        <authorList>
            <consortium name="EnsemblMetazoa"/>
        </authorList>
    </citation>
    <scope>IDENTIFICATION</scope>
</reference>
<evidence type="ECO:0000313" key="3">
    <source>
        <dbReference type="EnsemblMetazoa" id="ASIC002622-PA"/>
    </source>
</evidence>
<organism evidence="2">
    <name type="scientific">Anopheles sinensis</name>
    <name type="common">Mosquito</name>
    <dbReference type="NCBI Taxonomy" id="74873"/>
    <lineage>
        <taxon>Eukaryota</taxon>
        <taxon>Metazoa</taxon>
        <taxon>Ecdysozoa</taxon>
        <taxon>Arthropoda</taxon>
        <taxon>Hexapoda</taxon>
        <taxon>Insecta</taxon>
        <taxon>Pterygota</taxon>
        <taxon>Neoptera</taxon>
        <taxon>Endopterygota</taxon>
        <taxon>Diptera</taxon>
        <taxon>Nematocera</taxon>
        <taxon>Culicoidea</taxon>
        <taxon>Culicidae</taxon>
        <taxon>Anophelinae</taxon>
        <taxon>Anopheles</taxon>
    </lineage>
</organism>
<evidence type="ECO:0000313" key="2">
    <source>
        <dbReference type="EMBL" id="KFB35706.1"/>
    </source>
</evidence>
<reference evidence="2 4" key="1">
    <citation type="journal article" date="2014" name="BMC Genomics">
        <title>Genome sequence of Anopheles sinensis provides insight into genetics basis of mosquito competence for malaria parasites.</title>
        <authorList>
            <person name="Zhou D."/>
            <person name="Zhang D."/>
            <person name="Ding G."/>
            <person name="Shi L."/>
            <person name="Hou Q."/>
            <person name="Ye Y."/>
            <person name="Xu Y."/>
            <person name="Zhou H."/>
            <person name="Xiong C."/>
            <person name="Li S."/>
            <person name="Yu J."/>
            <person name="Hong S."/>
            <person name="Yu X."/>
            <person name="Zou P."/>
            <person name="Chen C."/>
            <person name="Chang X."/>
            <person name="Wang W."/>
            <person name="Lv Y."/>
            <person name="Sun Y."/>
            <person name="Ma L."/>
            <person name="Shen B."/>
            <person name="Zhu C."/>
        </authorList>
    </citation>
    <scope>NUCLEOTIDE SEQUENCE [LARGE SCALE GENOMIC DNA]</scope>
</reference>
<dbReference type="VEuPathDB" id="VectorBase:ASIS006969"/>
<protein>
    <submittedName>
        <fullName evidence="2 3">Uncharacterized protein</fullName>
    </submittedName>
</protein>
<dbReference type="EMBL" id="KE524620">
    <property type="protein sequence ID" value="KFB35706.1"/>
    <property type="molecule type" value="Genomic_DNA"/>
</dbReference>
<name>A0A084VCL2_ANOSI</name>
<accession>A0A084VCL2</accession>
<evidence type="ECO:0000313" key="4">
    <source>
        <dbReference type="Proteomes" id="UP000030765"/>
    </source>
</evidence>
<dbReference type="EMBL" id="ATLV01010833">
    <property type="status" value="NOT_ANNOTATED_CDS"/>
    <property type="molecule type" value="Genomic_DNA"/>
</dbReference>
<feature type="region of interest" description="Disordered" evidence="1">
    <location>
        <begin position="22"/>
        <end position="240"/>
    </location>
</feature>
<dbReference type="EnsemblMetazoa" id="ASIC002622-RA">
    <property type="protein sequence ID" value="ASIC002622-PA"/>
    <property type="gene ID" value="ASIC002622"/>
</dbReference>
<gene>
    <name evidence="2" type="ORF">ZHAS_00002622</name>
</gene>
<evidence type="ECO:0000256" key="1">
    <source>
        <dbReference type="SAM" id="MobiDB-lite"/>
    </source>
</evidence>
<dbReference type="OMA" id="CYAIARC"/>
<feature type="compositionally biased region" description="Gly residues" evidence="1">
    <location>
        <begin position="220"/>
        <end position="230"/>
    </location>
</feature>
<keyword evidence="4" id="KW-1185">Reference proteome</keyword>
<feature type="region of interest" description="Disordered" evidence="1">
    <location>
        <begin position="255"/>
        <end position="285"/>
    </location>
</feature>
<proteinExistence type="predicted"/>
<dbReference type="STRING" id="74873.A0A084VCL2"/>
<feature type="compositionally biased region" description="Polar residues" evidence="1">
    <location>
        <begin position="109"/>
        <end position="123"/>
    </location>
</feature>